<evidence type="ECO:0000313" key="5">
    <source>
        <dbReference type="EMBL" id="GFZ03053.1"/>
    </source>
</evidence>
<dbReference type="Pfam" id="PF20431">
    <property type="entry name" value="E_motif"/>
    <property type="match status" value="1"/>
</dbReference>
<feature type="repeat" description="PPR" evidence="3">
    <location>
        <begin position="210"/>
        <end position="244"/>
    </location>
</feature>
<dbReference type="GO" id="GO:0008270">
    <property type="term" value="F:zinc ion binding"/>
    <property type="evidence" value="ECO:0007669"/>
    <property type="project" value="InterPro"/>
</dbReference>
<organism evidence="5 6">
    <name type="scientific">Actinidia rufa</name>
    <dbReference type="NCBI Taxonomy" id="165716"/>
    <lineage>
        <taxon>Eukaryota</taxon>
        <taxon>Viridiplantae</taxon>
        <taxon>Streptophyta</taxon>
        <taxon>Embryophyta</taxon>
        <taxon>Tracheophyta</taxon>
        <taxon>Spermatophyta</taxon>
        <taxon>Magnoliopsida</taxon>
        <taxon>eudicotyledons</taxon>
        <taxon>Gunneridae</taxon>
        <taxon>Pentapetalae</taxon>
        <taxon>asterids</taxon>
        <taxon>Ericales</taxon>
        <taxon>Actinidiaceae</taxon>
        <taxon>Actinidia</taxon>
    </lineage>
</organism>
<dbReference type="InterPro" id="IPR002885">
    <property type="entry name" value="PPR_rpt"/>
</dbReference>
<dbReference type="Pfam" id="PF01535">
    <property type="entry name" value="PPR"/>
    <property type="match status" value="3"/>
</dbReference>
<dbReference type="GO" id="GO:0003723">
    <property type="term" value="F:RNA binding"/>
    <property type="evidence" value="ECO:0007669"/>
    <property type="project" value="InterPro"/>
</dbReference>
<dbReference type="PROSITE" id="PS51375">
    <property type="entry name" value="PPR"/>
    <property type="match status" value="1"/>
</dbReference>
<feature type="domain" description="DYW" evidence="4">
    <location>
        <begin position="400"/>
        <end position="492"/>
    </location>
</feature>
<dbReference type="FunFam" id="1.25.40.10:FF:001050">
    <property type="entry name" value="Pentatricopeptide repeat-containing protein At2g33760"/>
    <property type="match status" value="1"/>
</dbReference>
<dbReference type="EMBL" id="BJWL01000015">
    <property type="protein sequence ID" value="GFZ03053.1"/>
    <property type="molecule type" value="Genomic_DNA"/>
</dbReference>
<dbReference type="AlphaFoldDB" id="A0A7J0FWJ0"/>
<comment type="caution">
    <text evidence="5">The sequence shown here is derived from an EMBL/GenBank/DDBJ whole genome shotgun (WGS) entry which is preliminary data.</text>
</comment>
<dbReference type="InterPro" id="IPR032867">
    <property type="entry name" value="DYW_dom"/>
</dbReference>
<accession>A0A7J0FWJ0</accession>
<dbReference type="Gene3D" id="1.25.40.10">
    <property type="entry name" value="Tetratricopeptide repeat domain"/>
    <property type="match status" value="2"/>
</dbReference>
<dbReference type="Pfam" id="PF20430">
    <property type="entry name" value="Eplus_motif"/>
    <property type="match status" value="1"/>
</dbReference>
<dbReference type="PANTHER" id="PTHR47926">
    <property type="entry name" value="PENTATRICOPEPTIDE REPEAT-CONTAINING PROTEIN"/>
    <property type="match status" value="1"/>
</dbReference>
<evidence type="ECO:0000259" key="4">
    <source>
        <dbReference type="Pfam" id="PF14432"/>
    </source>
</evidence>
<evidence type="ECO:0000256" key="2">
    <source>
        <dbReference type="ARBA" id="ARBA00022737"/>
    </source>
</evidence>
<dbReference type="NCBIfam" id="TIGR00756">
    <property type="entry name" value="PPR"/>
    <property type="match status" value="1"/>
</dbReference>
<protein>
    <submittedName>
        <fullName evidence="5">Pentatricopeptide repeat (PPR) superfamily protein</fullName>
    </submittedName>
</protein>
<comment type="similarity">
    <text evidence="1">Belongs to the PPR family. PCMP-H subfamily.</text>
</comment>
<proteinExistence type="inferred from homology"/>
<dbReference type="Proteomes" id="UP000585474">
    <property type="component" value="Unassembled WGS sequence"/>
</dbReference>
<dbReference type="Pfam" id="PF14432">
    <property type="entry name" value="DYW_deaminase"/>
    <property type="match status" value="1"/>
</dbReference>
<dbReference type="PANTHER" id="PTHR47926:SF355">
    <property type="entry name" value="DYW DOMAIN-CONTAINING PROTEIN"/>
    <property type="match status" value="1"/>
</dbReference>
<evidence type="ECO:0000256" key="3">
    <source>
        <dbReference type="PROSITE-ProRule" id="PRU00708"/>
    </source>
</evidence>
<dbReference type="InterPro" id="IPR046960">
    <property type="entry name" value="PPR_At4g14850-like_plant"/>
</dbReference>
<keyword evidence="6" id="KW-1185">Reference proteome</keyword>
<evidence type="ECO:0000256" key="1">
    <source>
        <dbReference type="ARBA" id="ARBA00006643"/>
    </source>
</evidence>
<evidence type="ECO:0000313" key="6">
    <source>
        <dbReference type="Proteomes" id="UP000585474"/>
    </source>
</evidence>
<dbReference type="InterPro" id="IPR011990">
    <property type="entry name" value="TPR-like_helical_dom_sf"/>
</dbReference>
<dbReference type="GO" id="GO:0009451">
    <property type="term" value="P:RNA modification"/>
    <property type="evidence" value="ECO:0007669"/>
    <property type="project" value="InterPro"/>
</dbReference>
<dbReference type="OrthoDB" id="185373at2759"/>
<dbReference type="InterPro" id="IPR046849">
    <property type="entry name" value="E2_motif"/>
</dbReference>
<sequence>MKAKQLHTTSTPHSRAYEALLRAGPRLKLLHQVHAQIVVSGSNNSLSLITNLIVLACAAGSITYTRKLFSIPNLDSFLFSSLITSCSKNHFPLDAVFFYRRMLVLCLQPSNYIFTAVIKSCAQLSVLRIGRIVHCHALVRGEPLLRGISIISWYEQNGFAEEAIGLFRQMQELGVDFDLARLVSVFCLRVSRCGSVSKVRQIFDSMREYDVLSSIAMISGYGMHGYGREAMELFHKMRAHRPPPNDREDIGLALQMEHHVCMVDMLGHAGLLREAFQYIKQLNPVKPAPAVWTAMLGTCKMHKDFYLGVQVAEHLLAAEPENPGHYVLLSNIYALAGRMDRVEVVRNRMIQKGLKKRVGYSIVEVDQKTNLFSMGDKSHPKTIAIYQYLDELMKRISEAGYVLVPESVMHELEEEEQEYALRYHSEKLAIAFGILKTNAGMAIRIVKNLRMCEDCYSASKFILDIVSREIVVRDKHRFHHFKDGSCSCADYW</sequence>
<gene>
    <name evidence="5" type="ORF">Acr_15g0016610</name>
</gene>
<name>A0A7J0FWJ0_9ERIC</name>
<reference evidence="5 6" key="1">
    <citation type="submission" date="2019-07" db="EMBL/GenBank/DDBJ databases">
        <title>De Novo Assembly of kiwifruit Actinidia rufa.</title>
        <authorList>
            <person name="Sugita-Konishi S."/>
            <person name="Sato K."/>
            <person name="Mori E."/>
            <person name="Abe Y."/>
            <person name="Kisaki G."/>
            <person name="Hamano K."/>
            <person name="Suezawa K."/>
            <person name="Otani M."/>
            <person name="Fukuda T."/>
            <person name="Manabe T."/>
            <person name="Gomi K."/>
            <person name="Tabuchi M."/>
            <person name="Akimitsu K."/>
            <person name="Kataoka I."/>
        </authorList>
    </citation>
    <scope>NUCLEOTIDE SEQUENCE [LARGE SCALE GENOMIC DNA]</scope>
    <source>
        <strain evidence="6">cv. Fuchu</strain>
    </source>
</reference>
<keyword evidence="2" id="KW-0677">Repeat</keyword>
<dbReference type="InterPro" id="IPR046848">
    <property type="entry name" value="E_motif"/>
</dbReference>